<feature type="transmembrane region" description="Helical" evidence="1">
    <location>
        <begin position="12"/>
        <end position="36"/>
    </location>
</feature>
<accession>A0A401URA2</accession>
<gene>
    <name evidence="2" type="ORF">Ctaglu_36690</name>
</gene>
<dbReference type="RefSeq" id="WP_125004399.1">
    <property type="nucleotide sequence ID" value="NZ_BHYK01000025.1"/>
</dbReference>
<keyword evidence="3" id="KW-1185">Reference proteome</keyword>
<reference evidence="2 3" key="1">
    <citation type="submission" date="2018-11" db="EMBL/GenBank/DDBJ databases">
        <title>Genome sequencing and assembly of Clostridium tagluense strain A121.</title>
        <authorList>
            <person name="Murakami T."/>
            <person name="Segawa T."/>
            <person name="Shcherbakova V.A."/>
            <person name="Mori H."/>
            <person name="Yoshimura Y."/>
        </authorList>
    </citation>
    <scope>NUCLEOTIDE SEQUENCE [LARGE SCALE GENOMIC DNA]</scope>
    <source>
        <strain evidence="2 3">A121</strain>
    </source>
</reference>
<dbReference type="OrthoDB" id="1912973at2"/>
<organism evidence="2 3">
    <name type="scientific">Clostridium tagluense</name>
    <dbReference type="NCBI Taxonomy" id="360422"/>
    <lineage>
        <taxon>Bacteria</taxon>
        <taxon>Bacillati</taxon>
        <taxon>Bacillota</taxon>
        <taxon>Clostridia</taxon>
        <taxon>Eubacteriales</taxon>
        <taxon>Clostridiaceae</taxon>
        <taxon>Clostridium</taxon>
    </lineage>
</organism>
<name>A0A401URA2_9CLOT</name>
<feature type="transmembrane region" description="Helical" evidence="1">
    <location>
        <begin position="48"/>
        <end position="68"/>
    </location>
</feature>
<proteinExistence type="predicted"/>
<protein>
    <submittedName>
        <fullName evidence="2">Uncharacterized protein</fullName>
    </submittedName>
</protein>
<feature type="transmembrane region" description="Helical" evidence="1">
    <location>
        <begin position="88"/>
        <end position="109"/>
    </location>
</feature>
<keyword evidence="1" id="KW-1133">Transmembrane helix</keyword>
<keyword evidence="1" id="KW-0812">Transmembrane</keyword>
<evidence type="ECO:0000256" key="1">
    <source>
        <dbReference type="SAM" id="Phobius"/>
    </source>
</evidence>
<dbReference type="EMBL" id="BHYK01000025">
    <property type="protein sequence ID" value="GCD12046.1"/>
    <property type="molecule type" value="Genomic_DNA"/>
</dbReference>
<keyword evidence="1" id="KW-0472">Membrane</keyword>
<evidence type="ECO:0000313" key="2">
    <source>
        <dbReference type="EMBL" id="GCD12046.1"/>
    </source>
</evidence>
<dbReference type="AlphaFoldDB" id="A0A401URA2"/>
<sequence>MDKVLIFIKDIIKSIILGLIISLILILISTLGAILIKRDGAKVTLEVVRSTLFVVGGLGLIVYSAFILKRDARRSLENEKQWKERFQIINFVNVLLIVNVVILVSGVVIDNIRYYL</sequence>
<comment type="caution">
    <text evidence="2">The sequence shown here is derived from an EMBL/GenBank/DDBJ whole genome shotgun (WGS) entry which is preliminary data.</text>
</comment>
<dbReference type="Proteomes" id="UP000287872">
    <property type="component" value="Unassembled WGS sequence"/>
</dbReference>
<evidence type="ECO:0000313" key="3">
    <source>
        <dbReference type="Proteomes" id="UP000287872"/>
    </source>
</evidence>